<dbReference type="PATRIC" id="fig|28128.5.peg.254"/>
<keyword evidence="2" id="KW-1185">Reference proteome</keyword>
<dbReference type="STRING" id="28128.HMPREF3226_00254"/>
<evidence type="ECO:0000313" key="1">
    <source>
        <dbReference type="EMBL" id="KXA44337.1"/>
    </source>
</evidence>
<proteinExistence type="predicted"/>
<dbReference type="EMBL" id="LRQG01000010">
    <property type="protein sequence ID" value="KXA44337.1"/>
    <property type="molecule type" value="Genomic_DNA"/>
</dbReference>
<dbReference type="AlphaFoldDB" id="A0A133QN84"/>
<name>A0A133QN84_9BACT</name>
<sequence>MLGIKDCHFDDYKSLVCYSVADGQGWLSAYSILIDHTWK</sequence>
<protein>
    <submittedName>
        <fullName evidence="1">Uncharacterized protein</fullName>
    </submittedName>
</protein>
<accession>A0A133QN84</accession>
<evidence type="ECO:0000313" key="2">
    <source>
        <dbReference type="Proteomes" id="UP000070533"/>
    </source>
</evidence>
<comment type="caution">
    <text evidence="1">The sequence shown here is derived from an EMBL/GenBank/DDBJ whole genome shotgun (WGS) entry which is preliminary data.</text>
</comment>
<reference evidence="2" key="1">
    <citation type="submission" date="2016-01" db="EMBL/GenBank/DDBJ databases">
        <authorList>
            <person name="Mitreva M."/>
            <person name="Pepin K.H."/>
            <person name="Mihindukulasuriya K.A."/>
            <person name="Fulton R."/>
            <person name="Fronick C."/>
            <person name="O'Laughlin M."/>
            <person name="Miner T."/>
            <person name="Herter B."/>
            <person name="Rosa B.A."/>
            <person name="Cordes M."/>
            <person name="Tomlinson C."/>
            <person name="Wollam A."/>
            <person name="Palsikar V.B."/>
            <person name="Mardis E.R."/>
            <person name="Wilson R.K."/>
        </authorList>
    </citation>
    <scope>NUCLEOTIDE SEQUENCE [LARGE SCALE GENOMIC DNA]</scope>
    <source>
        <strain evidence="2">MJR7716</strain>
    </source>
</reference>
<dbReference type="Proteomes" id="UP000070533">
    <property type="component" value="Unassembled WGS sequence"/>
</dbReference>
<organism evidence="1 2">
    <name type="scientific">Prevotella corporis</name>
    <dbReference type="NCBI Taxonomy" id="28128"/>
    <lineage>
        <taxon>Bacteria</taxon>
        <taxon>Pseudomonadati</taxon>
        <taxon>Bacteroidota</taxon>
        <taxon>Bacteroidia</taxon>
        <taxon>Bacteroidales</taxon>
        <taxon>Prevotellaceae</taxon>
        <taxon>Prevotella</taxon>
    </lineage>
</organism>
<gene>
    <name evidence="1" type="ORF">HMPREF3226_00254</name>
</gene>